<protein>
    <submittedName>
        <fullName evidence="1">Uncharacterized protein</fullName>
    </submittedName>
</protein>
<organism evidence="1 2">
    <name type="scientific">Virgibacillus kekensis</name>
    <dbReference type="NCBI Taxonomy" id="202261"/>
    <lineage>
        <taxon>Bacteria</taxon>
        <taxon>Bacillati</taxon>
        <taxon>Bacillota</taxon>
        <taxon>Bacilli</taxon>
        <taxon>Bacillales</taxon>
        <taxon>Bacillaceae</taxon>
        <taxon>Virgibacillus</taxon>
    </lineage>
</organism>
<accession>A0ABV9DMX6</accession>
<reference evidence="2" key="1">
    <citation type="journal article" date="2019" name="Int. J. Syst. Evol. Microbiol.">
        <title>The Global Catalogue of Microorganisms (GCM) 10K type strain sequencing project: providing services to taxonomists for standard genome sequencing and annotation.</title>
        <authorList>
            <consortium name="The Broad Institute Genomics Platform"/>
            <consortium name="The Broad Institute Genome Sequencing Center for Infectious Disease"/>
            <person name="Wu L."/>
            <person name="Ma J."/>
        </authorList>
    </citation>
    <scope>NUCLEOTIDE SEQUENCE [LARGE SCALE GENOMIC DNA]</scope>
    <source>
        <strain evidence="2">CGMCC 4.7426</strain>
    </source>
</reference>
<gene>
    <name evidence="1" type="ORF">ACFO3D_18210</name>
</gene>
<proteinExistence type="predicted"/>
<dbReference type="RefSeq" id="WP_390299566.1">
    <property type="nucleotide sequence ID" value="NZ_JBHSFU010000015.1"/>
</dbReference>
<dbReference type="EMBL" id="JBHSFU010000015">
    <property type="protein sequence ID" value="MFC4560096.1"/>
    <property type="molecule type" value="Genomic_DNA"/>
</dbReference>
<comment type="caution">
    <text evidence="1">The sequence shown here is derived from an EMBL/GenBank/DDBJ whole genome shotgun (WGS) entry which is preliminary data.</text>
</comment>
<name>A0ABV9DMX6_9BACI</name>
<sequence>MIWVIIIIIAYLPIFYRLHNTLRHLGDENRGLKAELETLKNNLNN</sequence>
<evidence type="ECO:0000313" key="2">
    <source>
        <dbReference type="Proteomes" id="UP001595989"/>
    </source>
</evidence>
<evidence type="ECO:0000313" key="1">
    <source>
        <dbReference type="EMBL" id="MFC4560096.1"/>
    </source>
</evidence>
<keyword evidence="2" id="KW-1185">Reference proteome</keyword>
<dbReference type="Proteomes" id="UP001595989">
    <property type="component" value="Unassembled WGS sequence"/>
</dbReference>